<dbReference type="AlphaFoldDB" id="A0A5N6TW77"/>
<dbReference type="OrthoDB" id="4525958at2759"/>
<evidence type="ECO:0000256" key="1">
    <source>
        <dbReference type="SAM" id="MobiDB-lite"/>
    </source>
</evidence>
<organism evidence="2 3">
    <name type="scientific">Aspergillus avenaceus</name>
    <dbReference type="NCBI Taxonomy" id="36643"/>
    <lineage>
        <taxon>Eukaryota</taxon>
        <taxon>Fungi</taxon>
        <taxon>Dikarya</taxon>
        <taxon>Ascomycota</taxon>
        <taxon>Pezizomycotina</taxon>
        <taxon>Eurotiomycetes</taxon>
        <taxon>Eurotiomycetidae</taxon>
        <taxon>Eurotiales</taxon>
        <taxon>Aspergillaceae</taxon>
        <taxon>Aspergillus</taxon>
        <taxon>Aspergillus subgen. Circumdati</taxon>
    </lineage>
</organism>
<protein>
    <submittedName>
        <fullName evidence="2">Uncharacterized protein</fullName>
    </submittedName>
</protein>
<gene>
    <name evidence="2" type="ORF">BDV25DRAFT_139641</name>
</gene>
<feature type="region of interest" description="Disordered" evidence="1">
    <location>
        <begin position="24"/>
        <end position="60"/>
    </location>
</feature>
<feature type="compositionally biased region" description="Polar residues" evidence="1">
    <location>
        <begin position="26"/>
        <end position="35"/>
    </location>
</feature>
<accession>A0A5N6TW77</accession>
<name>A0A5N6TW77_ASPAV</name>
<sequence length="163" mass="17963">MTAHESQSSTSSLDDLVLDADDSVPLTKSSANGNYKTEKVTRNGVSGSPCLDSDRSASPDLEDYEYDPVLGAQVKRVNTGNKHGRTIYNPDTGAYDEMLDYTINGVDHHHRERVSADGVYQLRDVETDKDGTKHIHKEYNDPITGTSTSVRGCMSDRAFQSDF</sequence>
<evidence type="ECO:0000313" key="3">
    <source>
        <dbReference type="Proteomes" id="UP000325780"/>
    </source>
</evidence>
<reference evidence="2 3" key="1">
    <citation type="submission" date="2019-04" db="EMBL/GenBank/DDBJ databases">
        <title>Friends and foes A comparative genomics study of 23 Aspergillus species from section Flavi.</title>
        <authorList>
            <consortium name="DOE Joint Genome Institute"/>
            <person name="Kjaerbolling I."/>
            <person name="Vesth T."/>
            <person name="Frisvad J.C."/>
            <person name="Nybo J.L."/>
            <person name="Theobald S."/>
            <person name="Kildgaard S."/>
            <person name="Isbrandt T."/>
            <person name="Kuo A."/>
            <person name="Sato A."/>
            <person name="Lyhne E.K."/>
            <person name="Kogle M.E."/>
            <person name="Wiebenga A."/>
            <person name="Kun R.S."/>
            <person name="Lubbers R.J."/>
            <person name="Makela M.R."/>
            <person name="Barry K."/>
            <person name="Chovatia M."/>
            <person name="Clum A."/>
            <person name="Daum C."/>
            <person name="Haridas S."/>
            <person name="He G."/>
            <person name="LaButti K."/>
            <person name="Lipzen A."/>
            <person name="Mondo S."/>
            <person name="Riley R."/>
            <person name="Salamov A."/>
            <person name="Simmons B.A."/>
            <person name="Magnuson J.K."/>
            <person name="Henrissat B."/>
            <person name="Mortensen U.H."/>
            <person name="Larsen T.O."/>
            <person name="Devries R.P."/>
            <person name="Grigoriev I.V."/>
            <person name="Machida M."/>
            <person name="Baker S.E."/>
            <person name="Andersen M.R."/>
        </authorList>
    </citation>
    <scope>NUCLEOTIDE SEQUENCE [LARGE SCALE GENOMIC DNA]</scope>
    <source>
        <strain evidence="2 3">IBT 18842</strain>
    </source>
</reference>
<dbReference type="EMBL" id="ML742089">
    <property type="protein sequence ID" value="KAE8150643.1"/>
    <property type="molecule type" value="Genomic_DNA"/>
</dbReference>
<dbReference type="Proteomes" id="UP000325780">
    <property type="component" value="Unassembled WGS sequence"/>
</dbReference>
<proteinExistence type="predicted"/>
<keyword evidence="3" id="KW-1185">Reference proteome</keyword>
<evidence type="ECO:0000313" key="2">
    <source>
        <dbReference type="EMBL" id="KAE8150643.1"/>
    </source>
</evidence>